<feature type="region of interest" description="Disordered" evidence="1">
    <location>
        <begin position="1"/>
        <end position="20"/>
    </location>
</feature>
<dbReference type="AlphaFoldDB" id="A0A0D2FRT4"/>
<dbReference type="CDD" id="cd01838">
    <property type="entry name" value="Isoamyl_acetate_hydrolase_like"/>
    <property type="match status" value="1"/>
</dbReference>
<dbReference type="InterPro" id="IPR045136">
    <property type="entry name" value="Iah1-like"/>
</dbReference>
<dbReference type="HOGENOM" id="CLU_051989_0_0_1"/>
<sequence>MSHSPARSSSSPLHPTSPTAGHPTNYPQFVLLGDSITQLSSLALTARLSEWYSRRLDVINRGFSGYTAPMGFEVLQQFFPTDSVPSPTVPRVQLMTIFFGANDACVPGHPQHVPLQRYMSSLKDIIHHQGLRRHDTQVILITPPPVDEYQLGSPDRTAEHTAKYARAAHQVGQDCHLPVLDLWTIFMRKAGWTEGSTDALAGSKDAPRSEVLADLLVDGLHFTATGYDLMFDELVKVIEQDLPGHAPERLPMVFPDWKDRLGVQ</sequence>
<organism evidence="3 4">
    <name type="scientific">Phialophora macrospora</name>
    <dbReference type="NCBI Taxonomy" id="1851006"/>
    <lineage>
        <taxon>Eukaryota</taxon>
        <taxon>Fungi</taxon>
        <taxon>Dikarya</taxon>
        <taxon>Ascomycota</taxon>
        <taxon>Pezizomycotina</taxon>
        <taxon>Eurotiomycetes</taxon>
        <taxon>Chaetothyriomycetidae</taxon>
        <taxon>Chaetothyriales</taxon>
        <taxon>Herpotrichiellaceae</taxon>
        <taxon>Phialophora</taxon>
    </lineage>
</organism>
<feature type="domain" description="SGNH hydrolase-type esterase" evidence="2">
    <location>
        <begin position="31"/>
        <end position="229"/>
    </location>
</feature>
<dbReference type="InterPro" id="IPR036514">
    <property type="entry name" value="SGNH_hydro_sf"/>
</dbReference>
<reference evidence="3 4" key="1">
    <citation type="submission" date="2015-01" db="EMBL/GenBank/DDBJ databases">
        <title>The Genome Sequence of Capronia semiimmersa CBS27337.</title>
        <authorList>
            <consortium name="The Broad Institute Genomics Platform"/>
            <person name="Cuomo C."/>
            <person name="de Hoog S."/>
            <person name="Gorbushina A."/>
            <person name="Stielow B."/>
            <person name="Teixiera M."/>
            <person name="Abouelleil A."/>
            <person name="Chapman S.B."/>
            <person name="Priest M."/>
            <person name="Young S.K."/>
            <person name="Wortman J."/>
            <person name="Nusbaum C."/>
            <person name="Birren B."/>
        </authorList>
    </citation>
    <scope>NUCLEOTIDE SEQUENCE [LARGE SCALE GENOMIC DNA]</scope>
    <source>
        <strain evidence="3 4">CBS 27337</strain>
    </source>
</reference>
<dbReference type="PANTHER" id="PTHR14209">
    <property type="entry name" value="ISOAMYL ACETATE-HYDROLYZING ESTERASE 1"/>
    <property type="match status" value="1"/>
</dbReference>
<evidence type="ECO:0000313" key="3">
    <source>
        <dbReference type="EMBL" id="KIW62759.1"/>
    </source>
</evidence>
<dbReference type="Proteomes" id="UP000054266">
    <property type="component" value="Unassembled WGS sequence"/>
</dbReference>
<dbReference type="PANTHER" id="PTHR14209:SF19">
    <property type="entry name" value="ISOAMYL ACETATE-HYDROLYZING ESTERASE 1 HOMOLOG"/>
    <property type="match status" value="1"/>
</dbReference>
<evidence type="ECO:0000259" key="2">
    <source>
        <dbReference type="Pfam" id="PF13472"/>
    </source>
</evidence>
<dbReference type="InterPro" id="IPR013830">
    <property type="entry name" value="SGNH_hydro"/>
</dbReference>
<dbReference type="Pfam" id="PF13472">
    <property type="entry name" value="Lipase_GDSL_2"/>
    <property type="match status" value="1"/>
</dbReference>
<protein>
    <recommendedName>
        <fullName evidence="2">SGNH hydrolase-type esterase domain-containing protein</fullName>
    </recommendedName>
</protein>
<dbReference type="EMBL" id="KN846963">
    <property type="protein sequence ID" value="KIW62759.1"/>
    <property type="molecule type" value="Genomic_DNA"/>
</dbReference>
<evidence type="ECO:0000313" key="4">
    <source>
        <dbReference type="Proteomes" id="UP000054266"/>
    </source>
</evidence>
<evidence type="ECO:0000256" key="1">
    <source>
        <dbReference type="SAM" id="MobiDB-lite"/>
    </source>
</evidence>
<gene>
    <name evidence="3" type="ORF">PV04_10894</name>
</gene>
<accession>A0A0D2FRT4</accession>
<name>A0A0D2FRT4_9EURO</name>
<dbReference type="SUPFAM" id="SSF52266">
    <property type="entry name" value="SGNH hydrolase"/>
    <property type="match status" value="1"/>
</dbReference>
<dbReference type="Gene3D" id="3.40.50.1110">
    <property type="entry name" value="SGNH hydrolase"/>
    <property type="match status" value="1"/>
</dbReference>
<proteinExistence type="predicted"/>
<keyword evidence="4" id="KW-1185">Reference proteome</keyword>
<dbReference type="STRING" id="5601.A0A0D2FRT4"/>
<feature type="compositionally biased region" description="Low complexity" evidence="1">
    <location>
        <begin position="1"/>
        <end position="19"/>
    </location>
</feature>